<evidence type="ECO:0000313" key="2">
    <source>
        <dbReference type="EMBL" id="KAL3112114.1"/>
    </source>
</evidence>
<comment type="caution">
    <text evidence="2">The sequence shown here is derived from an EMBL/GenBank/DDBJ whole genome shotgun (WGS) entry which is preliminary data.</text>
</comment>
<dbReference type="AlphaFoldDB" id="A0ABD2LAE0"/>
<keyword evidence="3" id="KW-1185">Reference proteome</keyword>
<feature type="region of interest" description="Disordered" evidence="1">
    <location>
        <begin position="1"/>
        <end position="92"/>
    </location>
</feature>
<sequence>MSQFDQSQRNQTEIESDQEESADSINGAIKRNFVKNAQQLIKQEHKSDNKHKSNADQRQSTDLSKTTNDKSADQPDEQKNEAKNRGQQPISEGMRKWMEKLIDFIDKLNTKDCFKLDENDQIPYSEEFTELKKELTKKLSNSKAKVKRNDLLAFFDTFSPYLDELVERMAKKLRTMHVYNSKYRLTKAIRKEIESPKKQKQVAEFEQICSNGKKITSTIIGQQQISEETRKWVKKTIEFIAKLMAKDCFKLDENDQLPYSTERAKINGLAKKLRNSKEKVTRYDLLVFFDTLSTYLDELLDKMPKKLREMEAYRSEFRFNKALEKEMESPKKQKQIAKLENIFCPKHFKNIGNELDNSMVALIHDSFQKLLFFSFLATDKKQKEYCEHFNIYYYKQKGKVCCLLGVPFYLTHLAIGCAVYVPIELACYASSYIGCASINCAKKAMIKRKLKKNEKHLKDITPQ</sequence>
<protein>
    <submittedName>
        <fullName evidence="2">Uncharacterized protein</fullName>
    </submittedName>
</protein>
<evidence type="ECO:0000313" key="3">
    <source>
        <dbReference type="Proteomes" id="UP001620626"/>
    </source>
</evidence>
<feature type="compositionally biased region" description="Polar residues" evidence="1">
    <location>
        <begin position="1"/>
        <end position="13"/>
    </location>
</feature>
<name>A0ABD2LAE0_9BILA</name>
<organism evidence="2 3">
    <name type="scientific">Heterodera trifolii</name>
    <dbReference type="NCBI Taxonomy" id="157864"/>
    <lineage>
        <taxon>Eukaryota</taxon>
        <taxon>Metazoa</taxon>
        <taxon>Ecdysozoa</taxon>
        <taxon>Nematoda</taxon>
        <taxon>Chromadorea</taxon>
        <taxon>Rhabditida</taxon>
        <taxon>Tylenchina</taxon>
        <taxon>Tylenchomorpha</taxon>
        <taxon>Tylenchoidea</taxon>
        <taxon>Heteroderidae</taxon>
        <taxon>Heteroderinae</taxon>
        <taxon>Heterodera</taxon>
    </lineage>
</organism>
<reference evidence="2 3" key="1">
    <citation type="submission" date="2024-10" db="EMBL/GenBank/DDBJ databases">
        <authorList>
            <person name="Kim D."/>
        </authorList>
    </citation>
    <scope>NUCLEOTIDE SEQUENCE [LARGE SCALE GENOMIC DNA]</scope>
    <source>
        <strain evidence="2">BH-2024</strain>
    </source>
</reference>
<evidence type="ECO:0000256" key="1">
    <source>
        <dbReference type="SAM" id="MobiDB-lite"/>
    </source>
</evidence>
<feature type="compositionally biased region" description="Basic and acidic residues" evidence="1">
    <location>
        <begin position="42"/>
        <end position="55"/>
    </location>
</feature>
<dbReference type="Proteomes" id="UP001620626">
    <property type="component" value="Unassembled WGS sequence"/>
</dbReference>
<proteinExistence type="predicted"/>
<feature type="compositionally biased region" description="Polar residues" evidence="1">
    <location>
        <begin position="56"/>
        <end position="66"/>
    </location>
</feature>
<accession>A0ABD2LAE0</accession>
<gene>
    <name evidence="2" type="ORF">niasHT_012083</name>
</gene>
<feature type="compositionally biased region" description="Basic and acidic residues" evidence="1">
    <location>
        <begin position="67"/>
        <end position="84"/>
    </location>
</feature>
<dbReference type="EMBL" id="JBICBT010000480">
    <property type="protein sequence ID" value="KAL3112114.1"/>
    <property type="molecule type" value="Genomic_DNA"/>
</dbReference>